<comment type="caution">
    <text evidence="3">The sequence shown here is derived from an EMBL/GenBank/DDBJ whole genome shotgun (WGS) entry which is preliminary data.</text>
</comment>
<dbReference type="SMART" id="SM01012">
    <property type="entry name" value="ANTAR"/>
    <property type="match status" value="1"/>
</dbReference>
<keyword evidence="1" id="KW-0175">Coiled coil</keyword>
<feature type="coiled-coil region" evidence="1">
    <location>
        <begin position="116"/>
        <end position="143"/>
    </location>
</feature>
<evidence type="ECO:0000259" key="2">
    <source>
        <dbReference type="PROSITE" id="PS50921"/>
    </source>
</evidence>
<dbReference type="InterPro" id="IPR036388">
    <property type="entry name" value="WH-like_DNA-bd_sf"/>
</dbReference>
<reference evidence="4" key="1">
    <citation type="submission" date="2017-04" db="EMBL/GenBank/DDBJ databases">
        <title>Function of individual gut microbiota members based on whole genome sequencing of pure cultures obtained from chicken caecum.</title>
        <authorList>
            <person name="Medvecky M."/>
            <person name="Cejkova D."/>
            <person name="Polansky O."/>
            <person name="Karasova D."/>
            <person name="Kubasova T."/>
            <person name="Cizek A."/>
            <person name="Rychlik I."/>
        </authorList>
    </citation>
    <scope>NUCLEOTIDE SEQUENCE [LARGE SCALE GENOMIC DNA]</scope>
    <source>
        <strain evidence="4">An149</strain>
    </source>
</reference>
<proteinExistence type="predicted"/>
<organism evidence="3 4">
    <name type="scientific">Thomasclavelia spiroformis</name>
    <dbReference type="NCBI Taxonomy" id="29348"/>
    <lineage>
        <taxon>Bacteria</taxon>
        <taxon>Bacillati</taxon>
        <taxon>Bacillota</taxon>
        <taxon>Erysipelotrichia</taxon>
        <taxon>Erysipelotrichales</taxon>
        <taxon>Coprobacillaceae</taxon>
        <taxon>Thomasclavelia</taxon>
    </lineage>
</organism>
<dbReference type="Gene3D" id="3.40.50.2300">
    <property type="match status" value="1"/>
</dbReference>
<dbReference type="InterPro" id="IPR005561">
    <property type="entry name" value="ANTAR"/>
</dbReference>
<accession>A0A1Y4QHA2</accession>
<gene>
    <name evidence="3" type="ORF">B5E91_09630</name>
</gene>
<dbReference type="PROSITE" id="PS50921">
    <property type="entry name" value="ANTAR"/>
    <property type="match status" value="1"/>
</dbReference>
<feature type="domain" description="ANTAR" evidence="2">
    <location>
        <begin position="123"/>
        <end position="184"/>
    </location>
</feature>
<evidence type="ECO:0000313" key="4">
    <source>
        <dbReference type="Proteomes" id="UP000196258"/>
    </source>
</evidence>
<dbReference type="InterPro" id="IPR011006">
    <property type="entry name" value="CheY-like_superfamily"/>
</dbReference>
<dbReference type="RefSeq" id="WP_087257157.1">
    <property type="nucleotide sequence ID" value="NZ_NFLB01000010.1"/>
</dbReference>
<protein>
    <recommendedName>
        <fullName evidence="2">ANTAR domain-containing protein</fullName>
    </recommendedName>
</protein>
<evidence type="ECO:0000313" key="3">
    <source>
        <dbReference type="EMBL" id="OUQ04636.1"/>
    </source>
</evidence>
<dbReference type="GO" id="GO:0003723">
    <property type="term" value="F:RNA binding"/>
    <property type="evidence" value="ECO:0007669"/>
    <property type="project" value="InterPro"/>
</dbReference>
<dbReference type="AlphaFoldDB" id="A0A1Y4QHA2"/>
<dbReference type="EMBL" id="NFLB01000010">
    <property type="protein sequence ID" value="OUQ04636.1"/>
    <property type="molecule type" value="Genomic_DNA"/>
</dbReference>
<evidence type="ECO:0000256" key="1">
    <source>
        <dbReference type="SAM" id="Coils"/>
    </source>
</evidence>
<dbReference type="SUPFAM" id="SSF52172">
    <property type="entry name" value="CheY-like"/>
    <property type="match status" value="1"/>
</dbReference>
<dbReference type="Gene3D" id="1.10.10.10">
    <property type="entry name" value="Winged helix-like DNA-binding domain superfamily/Winged helix DNA-binding domain"/>
    <property type="match status" value="1"/>
</dbReference>
<name>A0A1Y4QHA2_9FIRM</name>
<dbReference type="Proteomes" id="UP000196258">
    <property type="component" value="Unassembled WGS sequence"/>
</dbReference>
<sequence length="188" mass="22118">MNGILVICFDQKNLLMIKEVLFKLKSQNIFYVENIDKAKKMMLEQHFELIIVDSTLSSKNYIDFVKNVIKVTNSQVLLMLKSEFYENIAYELEQMGIYTLAKPYNRTTLFNVLRMCSVSIRNINKVKNEINKLQKRLVALKLVNQAKLILIQKFNMNEDEAHHFIEKKAMDYQTTKIIIAKKIINKYG</sequence>
<dbReference type="Pfam" id="PF03861">
    <property type="entry name" value="ANTAR"/>
    <property type="match status" value="1"/>
</dbReference>